<evidence type="ECO:0000256" key="15">
    <source>
        <dbReference type="SAM" id="SignalP"/>
    </source>
</evidence>
<dbReference type="PIRSF" id="PIRSF001775">
    <property type="entry name" value="CD93/CD141"/>
    <property type="match status" value="1"/>
</dbReference>
<evidence type="ECO:0000259" key="16">
    <source>
        <dbReference type="PROSITE" id="PS01186"/>
    </source>
</evidence>
<evidence type="ECO:0000256" key="7">
    <source>
        <dbReference type="ARBA" id="ARBA00022737"/>
    </source>
</evidence>
<evidence type="ECO:0000256" key="3">
    <source>
        <dbReference type="ARBA" id="ARBA00022536"/>
    </source>
</evidence>
<keyword evidence="18" id="KW-1185">Reference proteome</keyword>
<dbReference type="PROSITE" id="PS01186">
    <property type="entry name" value="EGF_2"/>
    <property type="match status" value="1"/>
</dbReference>
<dbReference type="PANTHER" id="PTHR14789:SF9">
    <property type="entry name" value="THROMBOMODULIN"/>
    <property type="match status" value="1"/>
</dbReference>
<gene>
    <name evidence="17" type="ORF">VZT92_010564</name>
</gene>
<proteinExistence type="predicted"/>
<dbReference type="GO" id="GO:0005509">
    <property type="term" value="F:calcium ion binding"/>
    <property type="evidence" value="ECO:0007669"/>
    <property type="project" value="InterPro"/>
</dbReference>
<feature type="region of interest" description="Disordered" evidence="13">
    <location>
        <begin position="387"/>
        <end position="407"/>
    </location>
</feature>
<evidence type="ECO:0000313" key="18">
    <source>
        <dbReference type="Proteomes" id="UP001488805"/>
    </source>
</evidence>
<dbReference type="SUPFAM" id="SSF57196">
    <property type="entry name" value="EGF/Laminin"/>
    <property type="match status" value="2"/>
</dbReference>
<evidence type="ECO:0000256" key="12">
    <source>
        <dbReference type="ARBA" id="ARBA00046453"/>
    </source>
</evidence>
<evidence type="ECO:0000256" key="11">
    <source>
        <dbReference type="ARBA" id="ARBA00045242"/>
    </source>
</evidence>
<evidence type="ECO:0000313" key="17">
    <source>
        <dbReference type="EMBL" id="KAK9531120.1"/>
    </source>
</evidence>
<protein>
    <recommendedName>
        <fullName evidence="2">Thrombomodulin</fullName>
    </recommendedName>
</protein>
<reference evidence="17 18" key="1">
    <citation type="journal article" date="2024" name="Genome Biol. Evol.">
        <title>Chromosome-level genome assembly of the viviparous eelpout Zoarces viviparus.</title>
        <authorList>
            <person name="Fuhrmann N."/>
            <person name="Brasseur M.V."/>
            <person name="Bakowski C.E."/>
            <person name="Podsiadlowski L."/>
            <person name="Prost S."/>
            <person name="Krehenwinkel H."/>
            <person name="Mayer C."/>
        </authorList>
    </citation>
    <scope>NUCLEOTIDE SEQUENCE [LARGE SCALE GENOMIC DNA]</scope>
    <source>
        <strain evidence="17">NO-MEL_2022_Ind0_liver</strain>
    </source>
</reference>
<keyword evidence="10" id="KW-1015">Disulfide bond</keyword>
<dbReference type="Pfam" id="PF07645">
    <property type="entry name" value="EGF_CA"/>
    <property type="match status" value="1"/>
</dbReference>
<dbReference type="PANTHER" id="PTHR14789">
    <property type="entry name" value="CHONDROLECTIN VARIANT CHODLFDELTAE"/>
    <property type="match status" value="1"/>
</dbReference>
<evidence type="ECO:0000256" key="2">
    <source>
        <dbReference type="ARBA" id="ARBA00019822"/>
    </source>
</evidence>
<evidence type="ECO:0000256" key="5">
    <source>
        <dbReference type="ARBA" id="ARBA00022729"/>
    </source>
</evidence>
<dbReference type="Pfam" id="PF09064">
    <property type="entry name" value="EGF_Tme5"/>
    <property type="match status" value="1"/>
</dbReference>
<dbReference type="GO" id="GO:0016020">
    <property type="term" value="C:membrane"/>
    <property type="evidence" value="ECO:0007669"/>
    <property type="project" value="UniProtKB-SubCell"/>
</dbReference>
<organism evidence="17 18">
    <name type="scientific">Zoarces viviparus</name>
    <name type="common">Viviparous eelpout</name>
    <name type="synonym">Blennius viviparus</name>
    <dbReference type="NCBI Taxonomy" id="48416"/>
    <lineage>
        <taxon>Eukaryota</taxon>
        <taxon>Metazoa</taxon>
        <taxon>Chordata</taxon>
        <taxon>Craniata</taxon>
        <taxon>Vertebrata</taxon>
        <taxon>Euteleostomi</taxon>
        <taxon>Actinopterygii</taxon>
        <taxon>Neopterygii</taxon>
        <taxon>Teleostei</taxon>
        <taxon>Neoteleostei</taxon>
        <taxon>Acanthomorphata</taxon>
        <taxon>Eupercaria</taxon>
        <taxon>Perciformes</taxon>
        <taxon>Cottioidei</taxon>
        <taxon>Zoarcales</taxon>
        <taxon>Zoarcidae</taxon>
        <taxon>Zoarcinae</taxon>
        <taxon>Zoarces</taxon>
    </lineage>
</organism>
<evidence type="ECO:0000256" key="8">
    <source>
        <dbReference type="ARBA" id="ARBA00022989"/>
    </source>
</evidence>
<dbReference type="SMART" id="SM00179">
    <property type="entry name" value="EGF_CA"/>
    <property type="match status" value="2"/>
</dbReference>
<comment type="caution">
    <text evidence="17">The sequence shown here is derived from an EMBL/GenBank/DDBJ whole genome shotgun (WGS) entry which is preliminary data.</text>
</comment>
<feature type="transmembrane region" description="Helical" evidence="14">
    <location>
        <begin position="420"/>
        <end position="438"/>
    </location>
</feature>
<comment type="subunit">
    <text evidence="12">Interacts with ITGAL, ITGAM and ITGB2. Interacts with thrombin/F2; this interaction switches the specificity of thrombin from a procoagulant to an anticoagulant and antifibrinolytic protease. Interacts with ANGP1 and ANGP2; these interactions significantly inhibit the generation of activated PC and TAFIa/CPB2 by the thrombin/thrombomodulin complex. Interacts with PF4; this interaction enhances generation of activated protein C. Interacts with HMGB1; this interaction inhibits HMGB1 inflammatory activity.</text>
</comment>
<dbReference type="InterPro" id="IPR001881">
    <property type="entry name" value="EGF-like_Ca-bd_dom"/>
</dbReference>
<dbReference type="InterPro" id="IPR016187">
    <property type="entry name" value="CTDL_fold"/>
</dbReference>
<keyword evidence="5 15" id="KW-0732">Signal</keyword>
<evidence type="ECO:0000256" key="1">
    <source>
        <dbReference type="ARBA" id="ARBA00004479"/>
    </source>
</evidence>
<sequence length="484" mass="53203">MIHSANALLICVAVLCALEETVLSQRGHCAANQCFAFFLEPKDFTGARKSCRDSGGQLYALGLEQVEEILTVSGSYWVELPSTDTAAEEAAAGLQSCPSISVTTGRKNQLQREPCRGTRNGFLCQYQFEEPCSVLQTDGDAQVKYTTPMHFTADESETFPPGTTAVTVKVGANYPESKHVCFSKDWMKAPWRCEVMWGGCEHNCSATTHTCICPAGKVLHHNNISCTTGPCESNPCTGEGEECENTREGFKCTCSDGFFEEEGVCVNVTICETCEQTCDKLDGVYQCMCKKGFRVAAHDPTKCDMICNEKHCPARCDRNDQGSCYCPDGYILDDQAGKSSAPFCTEINECEMGYCEHKCENLFGGHRCLCDEGFRLHQDRSTCVSIKEEDDGSGSTPPPYPTPAGAHPAAVPSYVKTGSVLGISMFMVLCAGLLYFLIRNAVKRCGRFELSSIKHPDIDIFYLQQVTSETYKRLSMDKHFKSDS</sequence>
<comment type="function">
    <text evidence="11">Endothelial cell receptor that plays a critical role in regulating several physiological processes including hemostasis, coagulation, fibrinolysis, inflammation, and angiogenesis. Acts as a cofactor for thrombin activation of protein C/PROC on the surface of vascular endothelial cells leading to initiation of the activated protein C anticoagulant pathway. Also accelerates the activation of the plasma carboxypeptidase B2/CPB2, which catalyzes removal of C-terminal basic amino acids from its substrates including kinins or anaphylatoxins leading to fibrinolysis inhibition. Plays critical protective roles in changing the cleavage specificity of protease-activated receptor 1/PAR1, inhibiting endothelial cell permeability and inflammation. Suppresses inflammation distinctly from its anticoagulant cofactor activity by sequestering HMGB1 thereby preventing it from engaging cellular receptors such as RAGE and contributing to the inflammatory response.</text>
</comment>
<dbReference type="Gene3D" id="2.10.25.10">
    <property type="entry name" value="Laminin"/>
    <property type="match status" value="3"/>
</dbReference>
<dbReference type="SUPFAM" id="SSF57184">
    <property type="entry name" value="Growth factor receptor domain"/>
    <property type="match status" value="1"/>
</dbReference>
<dbReference type="GO" id="GO:0030246">
    <property type="term" value="F:carbohydrate binding"/>
    <property type="evidence" value="ECO:0007669"/>
    <property type="project" value="UniProtKB-KW"/>
</dbReference>
<feature type="domain" description="EGF-like" evidence="16">
    <location>
        <begin position="368"/>
        <end position="383"/>
    </location>
</feature>
<dbReference type="SMART" id="SM00181">
    <property type="entry name" value="EGF"/>
    <property type="match status" value="5"/>
</dbReference>
<dbReference type="Proteomes" id="UP001488805">
    <property type="component" value="Unassembled WGS sequence"/>
</dbReference>
<comment type="subcellular location">
    <subcellularLocation>
        <location evidence="1">Membrane</location>
        <topology evidence="1">Single-pass type I membrane protein</topology>
    </subcellularLocation>
</comment>
<accession>A0AAW1FA84</accession>
<dbReference type="InterPro" id="IPR049883">
    <property type="entry name" value="NOTCH1_EGF-like"/>
</dbReference>
<name>A0AAW1FA84_ZOAVI</name>
<evidence type="ECO:0000256" key="4">
    <source>
        <dbReference type="ARBA" id="ARBA00022692"/>
    </source>
</evidence>
<dbReference type="InterPro" id="IPR000742">
    <property type="entry name" value="EGF"/>
</dbReference>
<dbReference type="InterPro" id="IPR000152">
    <property type="entry name" value="EGF-type_Asp/Asn_hydroxyl_site"/>
</dbReference>
<dbReference type="SUPFAM" id="SSF56436">
    <property type="entry name" value="C-type lectin-like"/>
    <property type="match status" value="1"/>
</dbReference>
<dbReference type="InterPro" id="IPR009030">
    <property type="entry name" value="Growth_fac_rcpt_cys_sf"/>
</dbReference>
<evidence type="ECO:0000256" key="13">
    <source>
        <dbReference type="SAM" id="MobiDB-lite"/>
    </source>
</evidence>
<keyword evidence="8 14" id="KW-1133">Transmembrane helix</keyword>
<feature type="signal peptide" evidence="15">
    <location>
        <begin position="1"/>
        <end position="24"/>
    </location>
</feature>
<dbReference type="Gene3D" id="2.90.20.10">
    <property type="entry name" value="Plasmodium vivax P25 domain"/>
    <property type="match status" value="1"/>
</dbReference>
<dbReference type="GO" id="GO:0004888">
    <property type="term" value="F:transmembrane signaling receptor activity"/>
    <property type="evidence" value="ECO:0007669"/>
    <property type="project" value="InterPro"/>
</dbReference>
<feature type="chain" id="PRO_5043609570" description="Thrombomodulin" evidence="15">
    <location>
        <begin position="25"/>
        <end position="484"/>
    </location>
</feature>
<keyword evidence="7" id="KW-0677">Repeat</keyword>
<dbReference type="InterPro" id="IPR051505">
    <property type="entry name" value="C-type_lectin_domain"/>
</dbReference>
<evidence type="ECO:0000256" key="6">
    <source>
        <dbReference type="ARBA" id="ARBA00022734"/>
    </source>
</evidence>
<evidence type="ECO:0000256" key="14">
    <source>
        <dbReference type="SAM" id="Phobius"/>
    </source>
</evidence>
<keyword evidence="9 14" id="KW-0472">Membrane</keyword>
<evidence type="ECO:0000256" key="10">
    <source>
        <dbReference type="ARBA" id="ARBA00023157"/>
    </source>
</evidence>
<keyword evidence="3" id="KW-0245">EGF-like domain</keyword>
<evidence type="ECO:0000256" key="9">
    <source>
        <dbReference type="ARBA" id="ARBA00023136"/>
    </source>
</evidence>
<dbReference type="InterPro" id="IPR015149">
    <property type="entry name" value="Tme5_EGF-like"/>
</dbReference>
<dbReference type="PROSITE" id="PS00010">
    <property type="entry name" value="ASX_HYDROXYL"/>
    <property type="match status" value="1"/>
</dbReference>
<keyword evidence="6" id="KW-0430">Lectin</keyword>
<keyword evidence="4 14" id="KW-0812">Transmembrane</keyword>
<dbReference type="AlphaFoldDB" id="A0AAW1FA84"/>
<dbReference type="EMBL" id="JBCEZU010000089">
    <property type="protein sequence ID" value="KAK9531120.1"/>
    <property type="molecule type" value="Genomic_DNA"/>
</dbReference>